<sequence>MVGASLAGLQDHLKLAREYAVEGLYDTSVIFFDGAIAQINKHLNTVDDPLLRSKWMNVKKAISEETEVVKQLDAEKRSFKEVPNGRRPNSPPISTKSSFVFQPLDEYPTSSGAPMDDPDVWRPPSRDPTGRRPTRTSQVGMRKSPQDGAWARGGSTRTTARGGRTGASSKANTGVRSSTTGRKTSGKATTGKLILYKNKLNLDQGASFIFQKAPSRYYSALYFLLIWNGDPEDGKPKKIQYEGPDADLAAMLERDVLDSTPGVRWDDVAGLSEAKRLLEEAVVLPLWMPEYFQGIRRPWKGVLMFGPPGTGKTLLAKAVATECGTTFFNVSSATLASKWRGESERMVRCLFDLARAYAPSTIFIDEIDSLCNARGASGEHESSRRVKSELLVQVDGVNASSTNEDGTRKIVMVLAATNFPWDIDEALRRRLEKRIYIPLPNFESRKELIRINLKTVEVAPDVDIDEVARQTEGYSGDDLTNVCRDASLNGMRRKIAGKTRDEIKNMPKDEISKDPVAMCDFLEAIAKVQPSVSAADIEKHEKWFSEFGSA</sequence>
<keyword evidence="7 8" id="KW-0413">Isomerase</keyword>
<reference evidence="11" key="1">
    <citation type="submission" date="2020-06" db="EMBL/GenBank/DDBJ databases">
        <authorList>
            <person name="Li T."/>
            <person name="Hu X."/>
            <person name="Zhang T."/>
            <person name="Song X."/>
            <person name="Zhang H."/>
            <person name="Dai N."/>
            <person name="Sheng W."/>
            <person name="Hou X."/>
            <person name="Wei L."/>
        </authorList>
    </citation>
    <scope>NUCLEOTIDE SEQUENCE</scope>
    <source>
        <strain evidence="11">KEN8</strain>
        <tissue evidence="11">Leaf</tissue>
    </source>
</reference>
<keyword evidence="4 8" id="KW-0547">Nucleotide-binding</keyword>
<dbReference type="InterPro" id="IPR003959">
    <property type="entry name" value="ATPase_AAA_core"/>
</dbReference>
<dbReference type="FunFam" id="1.10.8.60:FF:000055">
    <property type="entry name" value="Katanin p60 ATPase-containing subunit A1"/>
    <property type="match status" value="1"/>
</dbReference>
<dbReference type="FunFam" id="1.20.58.80:FF:000003">
    <property type="entry name" value="Katanin p60 ATPase-containing subunit A1"/>
    <property type="match status" value="1"/>
</dbReference>
<reference evidence="11" key="2">
    <citation type="journal article" date="2024" name="Plant">
        <title>Genomic evolution and insights into agronomic trait innovations of Sesamum species.</title>
        <authorList>
            <person name="Miao H."/>
            <person name="Wang L."/>
            <person name="Qu L."/>
            <person name="Liu H."/>
            <person name="Sun Y."/>
            <person name="Le M."/>
            <person name="Wang Q."/>
            <person name="Wei S."/>
            <person name="Zheng Y."/>
            <person name="Lin W."/>
            <person name="Duan Y."/>
            <person name="Cao H."/>
            <person name="Xiong S."/>
            <person name="Wang X."/>
            <person name="Wei L."/>
            <person name="Li C."/>
            <person name="Ma Q."/>
            <person name="Ju M."/>
            <person name="Zhao R."/>
            <person name="Li G."/>
            <person name="Mu C."/>
            <person name="Tian Q."/>
            <person name="Mei H."/>
            <person name="Zhang T."/>
            <person name="Gao T."/>
            <person name="Zhang H."/>
        </authorList>
    </citation>
    <scope>NUCLEOTIDE SEQUENCE</scope>
    <source>
        <strain evidence="11">KEN8</strain>
    </source>
</reference>
<gene>
    <name evidence="8" type="primary">KATNA1</name>
    <name evidence="11" type="ORF">Scaly_1867500</name>
</gene>
<dbReference type="Gene3D" id="1.10.8.60">
    <property type="match status" value="1"/>
</dbReference>
<keyword evidence="5 8" id="KW-0067">ATP-binding</keyword>
<dbReference type="InterPro" id="IPR003960">
    <property type="entry name" value="ATPase_AAA_CS"/>
</dbReference>
<dbReference type="PANTHER" id="PTHR23074">
    <property type="entry name" value="AAA DOMAIN-CONTAINING"/>
    <property type="match status" value="1"/>
</dbReference>
<dbReference type="SUPFAM" id="SSF52540">
    <property type="entry name" value="P-loop containing nucleoside triphosphate hydrolases"/>
    <property type="match status" value="1"/>
</dbReference>
<dbReference type="PROSITE" id="PS00674">
    <property type="entry name" value="AAA"/>
    <property type="match status" value="1"/>
</dbReference>
<feature type="domain" description="AAA+ ATPase" evidence="10">
    <location>
        <begin position="298"/>
        <end position="441"/>
    </location>
</feature>
<evidence type="ECO:0000256" key="8">
    <source>
        <dbReference type="HAMAP-Rule" id="MF_03023"/>
    </source>
</evidence>
<keyword evidence="2 8" id="KW-0963">Cytoplasm</keyword>
<dbReference type="FunFam" id="3.40.50.300:FF:003172">
    <property type="entry name" value="Katanin p60 ATPase-containing subunit A1"/>
    <property type="match status" value="1"/>
</dbReference>
<comment type="caution">
    <text evidence="11">The sequence shown here is derived from an EMBL/GenBank/DDBJ whole genome shotgun (WGS) entry which is preliminary data.</text>
</comment>
<dbReference type="GO" id="GO:0008017">
    <property type="term" value="F:microtubule binding"/>
    <property type="evidence" value="ECO:0007669"/>
    <property type="project" value="UniProtKB-UniRule"/>
</dbReference>
<dbReference type="InterPro" id="IPR003593">
    <property type="entry name" value="AAA+_ATPase"/>
</dbReference>
<accession>A0AAW2NEN8</accession>
<evidence type="ECO:0000256" key="3">
    <source>
        <dbReference type="ARBA" id="ARBA00022701"/>
    </source>
</evidence>
<feature type="binding site" evidence="8">
    <location>
        <begin position="306"/>
        <end position="313"/>
    </location>
    <ligand>
        <name>ATP</name>
        <dbReference type="ChEBI" id="CHEBI:30616"/>
    </ligand>
</feature>
<dbReference type="GO" id="GO:0005874">
    <property type="term" value="C:microtubule"/>
    <property type="evidence" value="ECO:0007669"/>
    <property type="project" value="UniProtKB-KW"/>
</dbReference>
<feature type="region of interest" description="Disordered" evidence="9">
    <location>
        <begin position="79"/>
        <end position="186"/>
    </location>
</feature>
<dbReference type="Pfam" id="PF00004">
    <property type="entry name" value="AAA"/>
    <property type="match status" value="1"/>
</dbReference>
<organism evidence="11">
    <name type="scientific">Sesamum calycinum</name>
    <dbReference type="NCBI Taxonomy" id="2727403"/>
    <lineage>
        <taxon>Eukaryota</taxon>
        <taxon>Viridiplantae</taxon>
        <taxon>Streptophyta</taxon>
        <taxon>Embryophyta</taxon>
        <taxon>Tracheophyta</taxon>
        <taxon>Spermatophyta</taxon>
        <taxon>Magnoliopsida</taxon>
        <taxon>eudicotyledons</taxon>
        <taxon>Gunneridae</taxon>
        <taxon>Pentapetalae</taxon>
        <taxon>asterids</taxon>
        <taxon>lamiids</taxon>
        <taxon>Lamiales</taxon>
        <taxon>Pedaliaceae</taxon>
        <taxon>Sesamum</taxon>
    </lineage>
</organism>
<dbReference type="InterPro" id="IPR027417">
    <property type="entry name" value="P-loop_NTPase"/>
</dbReference>
<evidence type="ECO:0000256" key="1">
    <source>
        <dbReference type="ARBA" id="ARBA00004245"/>
    </source>
</evidence>
<dbReference type="CDD" id="cd21748">
    <property type="entry name" value="Kp60-NTD"/>
    <property type="match status" value="1"/>
</dbReference>
<comment type="similarity">
    <text evidence="8">Belongs to the AAA ATPase family. Katanin p60 subunit A1 subfamily.</text>
</comment>
<evidence type="ECO:0000256" key="5">
    <source>
        <dbReference type="ARBA" id="ARBA00022840"/>
    </source>
</evidence>
<dbReference type="Gene3D" id="3.40.50.300">
    <property type="entry name" value="P-loop containing nucleotide triphosphate hydrolases"/>
    <property type="match status" value="1"/>
</dbReference>
<dbReference type="Pfam" id="PF17862">
    <property type="entry name" value="AAA_lid_3"/>
    <property type="match status" value="1"/>
</dbReference>
<dbReference type="GO" id="GO:0005737">
    <property type="term" value="C:cytoplasm"/>
    <property type="evidence" value="ECO:0007669"/>
    <property type="project" value="UniProtKB-UniRule"/>
</dbReference>
<keyword evidence="3 8" id="KW-0493">Microtubule</keyword>
<dbReference type="GO" id="GO:0051013">
    <property type="term" value="P:microtubule severing"/>
    <property type="evidence" value="ECO:0007669"/>
    <property type="project" value="UniProtKB-UniRule"/>
</dbReference>
<proteinExistence type="inferred from homology"/>
<name>A0AAW2NEN8_9LAMI</name>
<comment type="function">
    <text evidence="8">Severs microtubules in an ATP-dependent manner. Microtubule severing may promote rapid reorganization of cellular microtubule arrays.</text>
</comment>
<dbReference type="InterPro" id="IPR048611">
    <property type="entry name" value="KATNA1_MIT"/>
</dbReference>
<comment type="catalytic activity">
    <reaction evidence="8">
        <text>n ATP + n H2O + a microtubule = n ADP + n phosphate + (n+1) alpha/beta tubulin heterodimers.</text>
        <dbReference type="EC" id="5.6.1.1"/>
    </reaction>
</comment>
<dbReference type="PANTHER" id="PTHR23074:SF19">
    <property type="entry name" value="KATANIN P60 ATPASE-CONTAINING SUBUNIT A1"/>
    <property type="match status" value="1"/>
</dbReference>
<evidence type="ECO:0000256" key="9">
    <source>
        <dbReference type="SAM" id="MobiDB-lite"/>
    </source>
</evidence>
<evidence type="ECO:0000256" key="2">
    <source>
        <dbReference type="ARBA" id="ARBA00022490"/>
    </source>
</evidence>
<dbReference type="GO" id="GO:0016887">
    <property type="term" value="F:ATP hydrolysis activity"/>
    <property type="evidence" value="ECO:0007669"/>
    <property type="project" value="InterPro"/>
</dbReference>
<dbReference type="InterPro" id="IPR050304">
    <property type="entry name" value="MT-severing_AAA_ATPase"/>
</dbReference>
<feature type="compositionally biased region" description="Low complexity" evidence="9">
    <location>
        <begin position="148"/>
        <end position="169"/>
    </location>
</feature>
<evidence type="ECO:0000313" key="11">
    <source>
        <dbReference type="EMBL" id="KAL0342049.1"/>
    </source>
</evidence>
<protein>
    <recommendedName>
        <fullName evidence="8">Katanin p60 ATPase-containing subunit A1</fullName>
        <shortName evidence="8">Katanin p60 subunit A1</shortName>
        <ecNumber evidence="8">5.6.1.1</ecNumber>
    </recommendedName>
    <alternativeName>
        <fullName evidence="8">p60 katanin</fullName>
    </alternativeName>
</protein>
<dbReference type="Gene3D" id="1.20.58.80">
    <property type="entry name" value="Phosphotransferase system, lactose/cellobiose-type IIA subunit"/>
    <property type="match status" value="1"/>
</dbReference>
<evidence type="ECO:0000256" key="4">
    <source>
        <dbReference type="ARBA" id="ARBA00022741"/>
    </source>
</evidence>
<dbReference type="InterPro" id="IPR041569">
    <property type="entry name" value="AAA_lid_3"/>
</dbReference>
<dbReference type="Pfam" id="PF21126">
    <property type="entry name" value="KATNA1_MIT"/>
    <property type="match status" value="1"/>
</dbReference>
<dbReference type="GO" id="GO:0008568">
    <property type="term" value="F:microtubule severing ATPase activity"/>
    <property type="evidence" value="ECO:0007669"/>
    <property type="project" value="UniProtKB-EC"/>
</dbReference>
<dbReference type="EMBL" id="JACGWM010000011">
    <property type="protein sequence ID" value="KAL0342049.1"/>
    <property type="molecule type" value="Genomic_DNA"/>
</dbReference>
<evidence type="ECO:0000256" key="6">
    <source>
        <dbReference type="ARBA" id="ARBA00023212"/>
    </source>
</evidence>
<dbReference type="HAMAP" id="MF_03023">
    <property type="entry name" value="Katanin_p60_A1"/>
    <property type="match status" value="1"/>
</dbReference>
<dbReference type="EC" id="5.6.1.1" evidence="8"/>
<dbReference type="InterPro" id="IPR028596">
    <property type="entry name" value="KATNA1"/>
</dbReference>
<evidence type="ECO:0000259" key="10">
    <source>
        <dbReference type="SMART" id="SM00382"/>
    </source>
</evidence>
<dbReference type="SMART" id="SM00382">
    <property type="entry name" value="AAA"/>
    <property type="match status" value="1"/>
</dbReference>
<feature type="compositionally biased region" description="Polar residues" evidence="9">
    <location>
        <begin position="170"/>
        <end position="186"/>
    </location>
</feature>
<comment type="subcellular location">
    <subcellularLocation>
        <location evidence="1 8">Cytoplasm</location>
        <location evidence="1 8">Cytoskeleton</location>
    </subcellularLocation>
</comment>
<dbReference type="GO" id="GO:0005524">
    <property type="term" value="F:ATP binding"/>
    <property type="evidence" value="ECO:0007669"/>
    <property type="project" value="UniProtKB-KW"/>
</dbReference>
<dbReference type="AlphaFoldDB" id="A0AAW2NEN8"/>
<keyword evidence="6 8" id="KW-0206">Cytoskeleton</keyword>
<evidence type="ECO:0000256" key="7">
    <source>
        <dbReference type="ARBA" id="ARBA00023235"/>
    </source>
</evidence>